<keyword evidence="2" id="KW-1185">Reference proteome</keyword>
<proteinExistence type="predicted"/>
<evidence type="ECO:0000313" key="2">
    <source>
        <dbReference type="Proteomes" id="UP000307140"/>
    </source>
</evidence>
<evidence type="ECO:0000313" key="1">
    <source>
        <dbReference type="EMBL" id="TMM31186.1"/>
    </source>
</evidence>
<gene>
    <name evidence="1" type="ORF">FDT66_04250</name>
</gene>
<dbReference type="InterPro" id="IPR025348">
    <property type="entry name" value="DUF4252"/>
</dbReference>
<organism evidence="1 2">
    <name type="scientific">Polaribacter aestuariivivens</name>
    <dbReference type="NCBI Taxonomy" id="2304626"/>
    <lineage>
        <taxon>Bacteria</taxon>
        <taxon>Pseudomonadati</taxon>
        <taxon>Bacteroidota</taxon>
        <taxon>Flavobacteriia</taxon>
        <taxon>Flavobacteriales</taxon>
        <taxon>Flavobacteriaceae</taxon>
    </lineage>
</organism>
<protein>
    <submittedName>
        <fullName evidence="1">DUF4252 domain-containing protein</fullName>
    </submittedName>
</protein>
<dbReference type="AlphaFoldDB" id="A0A5S3NDK3"/>
<dbReference type="OrthoDB" id="1143555at2"/>
<dbReference type="EMBL" id="VANR01000002">
    <property type="protein sequence ID" value="TMM31186.1"/>
    <property type="molecule type" value="Genomic_DNA"/>
</dbReference>
<dbReference type="Proteomes" id="UP000307140">
    <property type="component" value="Unassembled WGS sequence"/>
</dbReference>
<accession>A0A5S3NDK3</accession>
<reference evidence="1 2" key="1">
    <citation type="submission" date="2019-05" db="EMBL/GenBank/DDBJ databases">
        <title>Polaribacter aestuariivivens sp. nov., isolated from a tidal flat.</title>
        <authorList>
            <person name="Yoon J.-H."/>
        </authorList>
    </citation>
    <scope>NUCLEOTIDE SEQUENCE [LARGE SCALE GENOMIC DNA]</scope>
    <source>
        <strain evidence="1 2">DBTF-3</strain>
    </source>
</reference>
<dbReference type="RefSeq" id="WP_138534916.1">
    <property type="nucleotide sequence ID" value="NZ_VANR01000002.1"/>
</dbReference>
<comment type="caution">
    <text evidence="1">The sequence shown here is derived from an EMBL/GenBank/DDBJ whole genome shotgun (WGS) entry which is preliminary data.</text>
</comment>
<dbReference type="PROSITE" id="PS51257">
    <property type="entry name" value="PROKAR_LIPOPROTEIN"/>
    <property type="match status" value="1"/>
</dbReference>
<sequence>MKKLTTICTLFVLVLFASSCKNEKSLQQYLVDVPQKEGFVNGDLPISSLLTTKTDVSDDVKETLKSIKKINVAYLLKTADNDAAYEKEKATLKNIFSSEDYKTLMSMKMKGMNMNVYYTGDTDSLDEVIVFGYGKKSGVGVARLLGDNMNPAKVIEMLNSVKFDGDEAAIKQFTNMFNQ</sequence>
<dbReference type="Pfam" id="PF14060">
    <property type="entry name" value="DUF4252"/>
    <property type="match status" value="1"/>
</dbReference>
<name>A0A5S3NDK3_9FLAO</name>